<feature type="domain" description="Type III secretion system effector delivery regulator TyeA" evidence="2">
    <location>
        <begin position="289"/>
        <end position="367"/>
    </location>
</feature>
<reference evidence="3 4" key="1">
    <citation type="submission" date="2019-08" db="EMBL/GenBank/DDBJ databases">
        <authorList>
            <person name="Peeters C."/>
        </authorList>
    </citation>
    <scope>NUCLEOTIDE SEQUENCE [LARGE SCALE GENOMIC DNA]</scope>
    <source>
        <strain evidence="3 4">LMG 31115</strain>
    </source>
</reference>
<dbReference type="GO" id="GO:0019867">
    <property type="term" value="C:outer membrane"/>
    <property type="evidence" value="ECO:0007669"/>
    <property type="project" value="InterPro"/>
</dbReference>
<feature type="domain" description="Hypersensitivity response secretion-like HrpJ" evidence="1">
    <location>
        <begin position="58"/>
        <end position="216"/>
    </location>
</feature>
<gene>
    <name evidence="3" type="ORF">PIN31115_04497</name>
</gene>
<dbReference type="GO" id="GO:0050709">
    <property type="term" value="P:negative regulation of protein secretion"/>
    <property type="evidence" value="ECO:0007669"/>
    <property type="project" value="InterPro"/>
</dbReference>
<dbReference type="EMBL" id="CABPSI010000005">
    <property type="protein sequence ID" value="VVE47993.1"/>
    <property type="molecule type" value="Genomic_DNA"/>
</dbReference>
<dbReference type="AlphaFoldDB" id="A0A5E4YJ31"/>
<dbReference type="SUPFAM" id="SSF140591">
    <property type="entry name" value="Type III secretion system domain"/>
    <property type="match status" value="2"/>
</dbReference>
<dbReference type="InterPro" id="IPR013351">
    <property type="entry name" value="T3SS_TyeA-rel"/>
</dbReference>
<evidence type="ECO:0000313" key="4">
    <source>
        <dbReference type="Proteomes" id="UP000333828"/>
    </source>
</evidence>
<evidence type="ECO:0000313" key="3">
    <source>
        <dbReference type="EMBL" id="VVE47993.1"/>
    </source>
</evidence>
<dbReference type="RefSeq" id="WP_150685971.1">
    <property type="nucleotide sequence ID" value="NZ_CABPSI010000005.1"/>
</dbReference>
<dbReference type="Pfam" id="PF07201">
    <property type="entry name" value="HrpJ"/>
    <property type="match status" value="1"/>
</dbReference>
<dbReference type="GO" id="GO:0030254">
    <property type="term" value="P:protein secretion by the type III secretion system"/>
    <property type="evidence" value="ECO:0007669"/>
    <property type="project" value="InterPro"/>
</dbReference>
<accession>A0A5E4YJ31</accession>
<sequence length="412" mass="44642">MLSRVDHHSLRPTPLVPNSAAAALPKGGLRGVTARAAAEAQSVLKRSGAKWAQAAGSRSKSLNAERRVRGAKISERPTHEEIEGYFGAFSDDPSVAHARTATQQQCFDGDDPRQSAQQWFESPAEQYLALEAILLQPECRDEKIRDRIEDALADLLAEHGEQIRAGLNSIGAASQFSTLSEGGAKEVRNLQSTYQDIVFDTKQSLAQVLNTLLARFPGQSLSHAITCLRRALGDDLAAQNRSIDEARLCVLNNDLFYVSVATTALLDCSALIERLTAPNATPLTRADHTLMRNLASWTLDRWVPASRVSELANTLGIDSTQQRITLMGGMRAVLAKFPVQVFQDTEHRFTVLDAAQQALDTAIETENAELDAQLSATEPNDITLARETTAAGSVGIANDVNTAPPSPVREAR</sequence>
<keyword evidence="4" id="KW-1185">Reference proteome</keyword>
<evidence type="ECO:0000259" key="2">
    <source>
        <dbReference type="Pfam" id="PF09059"/>
    </source>
</evidence>
<dbReference type="InterPro" id="IPR010812">
    <property type="entry name" value="HrpJ-like"/>
</dbReference>
<dbReference type="InterPro" id="IPR038347">
    <property type="entry name" value="TyeA_sf"/>
</dbReference>
<dbReference type="NCBIfam" id="TIGR02511">
    <property type="entry name" value="type_III_tyeA"/>
    <property type="match status" value="1"/>
</dbReference>
<dbReference type="NCBIfam" id="TIGR02568">
    <property type="entry name" value="LcrE"/>
    <property type="match status" value="1"/>
</dbReference>
<dbReference type="Gene3D" id="1.10.150.630">
    <property type="match status" value="1"/>
</dbReference>
<name>A0A5E4YJ31_9BURK</name>
<dbReference type="GO" id="GO:0009986">
    <property type="term" value="C:cell surface"/>
    <property type="evidence" value="ECO:0007669"/>
    <property type="project" value="InterPro"/>
</dbReference>
<dbReference type="InterPro" id="IPR015144">
    <property type="entry name" value="T3SS_TyeA"/>
</dbReference>
<proteinExistence type="predicted"/>
<dbReference type="Gene3D" id="1.20.1280.80">
    <property type="match status" value="1"/>
</dbReference>
<dbReference type="InterPro" id="IPR013401">
    <property type="entry name" value="T3SS_LcrE"/>
</dbReference>
<evidence type="ECO:0008006" key="5">
    <source>
        <dbReference type="Google" id="ProtNLM"/>
    </source>
</evidence>
<evidence type="ECO:0000259" key="1">
    <source>
        <dbReference type="Pfam" id="PF07201"/>
    </source>
</evidence>
<dbReference type="Proteomes" id="UP000333828">
    <property type="component" value="Unassembled WGS sequence"/>
</dbReference>
<dbReference type="Pfam" id="PF09059">
    <property type="entry name" value="TyeA"/>
    <property type="match status" value="1"/>
</dbReference>
<protein>
    <recommendedName>
        <fullName evidence="5">SepL/TyeA/HrpJ family type III secretion system gatekeeper</fullName>
    </recommendedName>
</protein>
<organism evidence="3 4">
    <name type="scientific">Pandoraea iniqua</name>
    <dbReference type="NCBI Taxonomy" id="2508288"/>
    <lineage>
        <taxon>Bacteria</taxon>
        <taxon>Pseudomonadati</taxon>
        <taxon>Pseudomonadota</taxon>
        <taxon>Betaproteobacteria</taxon>
        <taxon>Burkholderiales</taxon>
        <taxon>Burkholderiaceae</taxon>
        <taxon>Pandoraea</taxon>
    </lineage>
</organism>